<protein>
    <submittedName>
        <fullName evidence="2">FmdE family protein</fullName>
    </submittedName>
</protein>
<evidence type="ECO:0000313" key="2">
    <source>
        <dbReference type="EMBL" id="WFN37342.1"/>
    </source>
</evidence>
<dbReference type="Proteomes" id="UP001218895">
    <property type="component" value="Chromosome"/>
</dbReference>
<dbReference type="GeneID" id="79949298"/>
<name>A0AAF0FPQ2_9EURY</name>
<dbReference type="Pfam" id="PF02663">
    <property type="entry name" value="FmdE"/>
    <property type="match status" value="1"/>
</dbReference>
<evidence type="ECO:0000259" key="1">
    <source>
        <dbReference type="Pfam" id="PF02663"/>
    </source>
</evidence>
<dbReference type="Gene3D" id="3.30.1330.130">
    <property type="match status" value="1"/>
</dbReference>
<dbReference type="InterPro" id="IPR003814">
    <property type="entry name" value="FmdEsu_dom"/>
</dbReference>
<gene>
    <name evidence="2" type="ORF">L1994_02845</name>
</gene>
<feature type="domain" description="Formylmethanofuran dehydrogenase subunit E" evidence="1">
    <location>
        <begin position="196"/>
        <end position="251"/>
    </location>
</feature>
<dbReference type="SUPFAM" id="SSF143555">
    <property type="entry name" value="FwdE-like"/>
    <property type="match status" value="1"/>
</dbReference>
<sequence>MNKYIRLITGIFLLCLMTAPVFAETTDDYRFYELGERSAALAMEKLDFEYGDSDVACFTDAGRVLINGYTTQKAISGITHVSGLQNSDDTLFQINRADSKPLWFYFYNKNTGKGLYLEPAERYYSMTKGEIMNLAEEGAFSKVALVTGDIDKMLANTEDGDATQKALGANAFSILSLSNAWAHGAPYDLMYAASLHNHFCPGVSSGYILVKYVEENLPLTKDTSYVAMSAPTWCKEDIFPTIWDMTPGKGGVLNSVSFTSDDQAYLTEKYGTRPAGIFILWNKKAKTGTGLALGFDFDSSVWTGPSWGEKVSKTVDMVENLDNYDKYVTVMNKFSVDEKMLAELKNPQNNPYAVCGMM</sequence>
<dbReference type="EMBL" id="CP091092">
    <property type="protein sequence ID" value="WFN37342.1"/>
    <property type="molecule type" value="Genomic_DNA"/>
</dbReference>
<dbReference type="AlphaFoldDB" id="A0AAF0FPQ2"/>
<dbReference type="RefSeq" id="WP_278100181.1">
    <property type="nucleotide sequence ID" value="NZ_CP091092.1"/>
</dbReference>
<evidence type="ECO:0000313" key="3">
    <source>
        <dbReference type="Proteomes" id="UP001218895"/>
    </source>
</evidence>
<organism evidence="2 3">
    <name type="scientific">Methanomicrobium antiquum</name>
    <dbReference type="NCBI Taxonomy" id="487686"/>
    <lineage>
        <taxon>Archaea</taxon>
        <taxon>Methanobacteriati</taxon>
        <taxon>Methanobacteriota</taxon>
        <taxon>Stenosarchaea group</taxon>
        <taxon>Methanomicrobia</taxon>
        <taxon>Methanomicrobiales</taxon>
        <taxon>Methanomicrobiaceae</taxon>
        <taxon>Methanomicrobium</taxon>
    </lineage>
</organism>
<keyword evidence="3" id="KW-1185">Reference proteome</keyword>
<proteinExistence type="predicted"/>
<dbReference type="KEGG" id="manq:L1994_02845"/>
<accession>A0AAF0FPQ2</accession>
<reference evidence="2" key="1">
    <citation type="submission" date="2022-01" db="EMBL/GenBank/DDBJ databases">
        <title>Complete genome of Methanomicrobium antiquum DSM 21220.</title>
        <authorList>
            <person name="Chen S.-C."/>
            <person name="You Y.-T."/>
            <person name="Zhou Y.-Z."/>
            <person name="Lai M.-C."/>
        </authorList>
    </citation>
    <scope>NUCLEOTIDE SEQUENCE</scope>
    <source>
        <strain evidence="2">DSM 21220</strain>
    </source>
</reference>